<dbReference type="Gene3D" id="3.40.50.300">
    <property type="entry name" value="P-loop containing nucleotide triphosphate hydrolases"/>
    <property type="match status" value="1"/>
</dbReference>
<dbReference type="InterPro" id="IPR011990">
    <property type="entry name" value="TPR-like_helical_dom_sf"/>
</dbReference>
<dbReference type="SMART" id="SM00862">
    <property type="entry name" value="Trans_reg_C"/>
    <property type="match status" value="1"/>
</dbReference>
<dbReference type="SUPFAM" id="SSF48452">
    <property type="entry name" value="TPR-like"/>
    <property type="match status" value="1"/>
</dbReference>
<dbReference type="Pfam" id="PF00486">
    <property type="entry name" value="Trans_reg_C"/>
    <property type="match status" value="1"/>
</dbReference>
<dbReference type="PROSITE" id="PS51755">
    <property type="entry name" value="OMPR_PHOB"/>
    <property type="match status" value="1"/>
</dbReference>
<keyword evidence="9" id="KW-1185">Reference proteome</keyword>
<feature type="DNA-binding region" description="OmpR/PhoB-type" evidence="5">
    <location>
        <begin position="1"/>
        <end position="97"/>
    </location>
</feature>
<evidence type="ECO:0000313" key="8">
    <source>
        <dbReference type="EMBL" id="GIF57369.1"/>
    </source>
</evidence>
<evidence type="ECO:0000256" key="4">
    <source>
        <dbReference type="ARBA" id="ARBA00023163"/>
    </source>
</evidence>
<dbReference type="InterPro" id="IPR001867">
    <property type="entry name" value="OmpR/PhoB-type_DNA-bd"/>
</dbReference>
<reference evidence="8 9" key="1">
    <citation type="submission" date="2021-01" db="EMBL/GenBank/DDBJ databases">
        <title>Whole genome shotgun sequence of Asanoa iriomotensis NBRC 100142.</title>
        <authorList>
            <person name="Komaki H."/>
            <person name="Tamura T."/>
        </authorList>
    </citation>
    <scope>NUCLEOTIDE SEQUENCE [LARGE SCALE GENOMIC DNA]</scope>
    <source>
        <strain evidence="8 9">NBRC 100142</strain>
    </source>
</reference>
<organism evidence="8 9">
    <name type="scientific">Asanoa iriomotensis</name>
    <dbReference type="NCBI Taxonomy" id="234613"/>
    <lineage>
        <taxon>Bacteria</taxon>
        <taxon>Bacillati</taxon>
        <taxon>Actinomycetota</taxon>
        <taxon>Actinomycetes</taxon>
        <taxon>Micromonosporales</taxon>
        <taxon>Micromonosporaceae</taxon>
        <taxon>Asanoa</taxon>
    </lineage>
</organism>
<name>A0ABQ4C3M0_9ACTN</name>
<dbReference type="InterPro" id="IPR005158">
    <property type="entry name" value="BTAD"/>
</dbReference>
<dbReference type="SUPFAM" id="SSF46894">
    <property type="entry name" value="C-terminal effector domain of the bipartite response regulators"/>
    <property type="match status" value="1"/>
</dbReference>
<evidence type="ECO:0000256" key="5">
    <source>
        <dbReference type="PROSITE-ProRule" id="PRU01091"/>
    </source>
</evidence>
<sequence>MSTRPDVRFGVLGPVRMWHGERPVAMGSPQQTVVLSVLLLRDGQPATTAELTSAIWDDEPPRAATSTIRTYVSRLRRALEGSTAEINTIGDGYALRVPDTSVDVTLFHHRTARARDLLHGGDAAGAVAVLDEALRLWRGPALAGLAGRFADAQRTRLEEARLAADELRLAALLDAYPNQHPAVVPDLTAMVDAYPLREGPRLLLMRALSGSGRQADALAVYRDGRTRLHDDLGLEPGPALRRLHEQILRGEPTSSSDHRAPISGPTRLPRDLPDFTGRDAELAEIRAGLLDGAGFVGIAGLDGLGRTATAVHAAHLLRDRYAGGQLYADIGTSPDLADILGGWLLAYDVPRADLPASVEGRLAALHHATAGRPLLIVLDNVDDPAPLEPLLHTRPAGGLVITSRRRLTSVPAAWITLAGLRLDDSVRLLERIAGARRVATDLDAAHRLARLAAGWPLPLRLLAGRLRDRSMWSIAAIATQLERELHNVTGVLHDECVAAEAPLTRAYHRLPPTQARALRLAGTIEQGEFTTQDLAALLALPDAATWSAIDPLVELGLVDETGTPHRYCLHPIIRAFARRLAHEVEGTAGVAAARDRLAALRAGADLAALESALSPTR</sequence>
<proteinExistence type="inferred from homology"/>
<evidence type="ECO:0000256" key="1">
    <source>
        <dbReference type="ARBA" id="ARBA00005820"/>
    </source>
</evidence>
<dbReference type="RefSeq" id="WP_203703525.1">
    <property type="nucleotide sequence ID" value="NZ_BAAALU010000016.1"/>
</dbReference>
<dbReference type="InterPro" id="IPR036388">
    <property type="entry name" value="WH-like_DNA-bd_sf"/>
</dbReference>
<dbReference type="InterPro" id="IPR027417">
    <property type="entry name" value="P-loop_NTPase"/>
</dbReference>
<dbReference type="Proteomes" id="UP000624325">
    <property type="component" value="Unassembled WGS sequence"/>
</dbReference>
<keyword evidence="4" id="KW-0804">Transcription</keyword>
<keyword evidence="2" id="KW-0805">Transcription regulation</keyword>
<dbReference type="CDD" id="cd15831">
    <property type="entry name" value="BTAD"/>
    <property type="match status" value="1"/>
</dbReference>
<dbReference type="SMART" id="SM01043">
    <property type="entry name" value="BTAD"/>
    <property type="match status" value="1"/>
</dbReference>
<evidence type="ECO:0000259" key="7">
    <source>
        <dbReference type="PROSITE" id="PS51755"/>
    </source>
</evidence>
<dbReference type="InterPro" id="IPR051677">
    <property type="entry name" value="AfsR-DnrI-RedD_regulator"/>
</dbReference>
<dbReference type="InterPro" id="IPR016032">
    <property type="entry name" value="Sig_transdc_resp-reg_C-effctor"/>
</dbReference>
<keyword evidence="3 5" id="KW-0238">DNA-binding</keyword>
<feature type="region of interest" description="Disordered" evidence="6">
    <location>
        <begin position="251"/>
        <end position="274"/>
    </location>
</feature>
<evidence type="ECO:0000256" key="6">
    <source>
        <dbReference type="SAM" id="MobiDB-lite"/>
    </source>
</evidence>
<accession>A0ABQ4C3M0</accession>
<evidence type="ECO:0000256" key="3">
    <source>
        <dbReference type="ARBA" id="ARBA00023125"/>
    </source>
</evidence>
<gene>
    <name evidence="8" type="ORF">Air01nite_34640</name>
</gene>
<feature type="domain" description="OmpR/PhoB-type" evidence="7">
    <location>
        <begin position="1"/>
        <end position="97"/>
    </location>
</feature>
<evidence type="ECO:0000313" key="9">
    <source>
        <dbReference type="Proteomes" id="UP000624325"/>
    </source>
</evidence>
<comment type="caution">
    <text evidence="8">The sequence shown here is derived from an EMBL/GenBank/DDBJ whole genome shotgun (WGS) entry which is preliminary data.</text>
</comment>
<dbReference type="PRINTS" id="PR00364">
    <property type="entry name" value="DISEASERSIST"/>
</dbReference>
<evidence type="ECO:0000256" key="2">
    <source>
        <dbReference type="ARBA" id="ARBA00023015"/>
    </source>
</evidence>
<dbReference type="EMBL" id="BONC01000022">
    <property type="protein sequence ID" value="GIF57369.1"/>
    <property type="molecule type" value="Genomic_DNA"/>
</dbReference>
<dbReference type="Pfam" id="PF03704">
    <property type="entry name" value="BTAD"/>
    <property type="match status" value="1"/>
</dbReference>
<dbReference type="PANTHER" id="PTHR35807:SF1">
    <property type="entry name" value="TRANSCRIPTIONAL REGULATOR REDD"/>
    <property type="match status" value="1"/>
</dbReference>
<comment type="similarity">
    <text evidence="1">Belongs to the AfsR/DnrI/RedD regulatory family.</text>
</comment>
<dbReference type="SUPFAM" id="SSF52540">
    <property type="entry name" value="P-loop containing nucleoside triphosphate hydrolases"/>
    <property type="match status" value="1"/>
</dbReference>
<dbReference type="Gene3D" id="1.25.40.10">
    <property type="entry name" value="Tetratricopeptide repeat domain"/>
    <property type="match status" value="1"/>
</dbReference>
<protein>
    <recommendedName>
        <fullName evidence="7">OmpR/PhoB-type domain-containing protein</fullName>
    </recommendedName>
</protein>
<dbReference type="PANTHER" id="PTHR35807">
    <property type="entry name" value="TRANSCRIPTIONAL REGULATOR REDD-RELATED"/>
    <property type="match status" value="1"/>
</dbReference>
<dbReference type="Gene3D" id="1.10.10.10">
    <property type="entry name" value="Winged helix-like DNA-binding domain superfamily/Winged helix DNA-binding domain"/>
    <property type="match status" value="1"/>
</dbReference>